<dbReference type="NCBIfam" id="TIGR01292">
    <property type="entry name" value="TRX_reduct"/>
    <property type="match status" value="1"/>
</dbReference>
<dbReference type="InterPro" id="IPR050097">
    <property type="entry name" value="Ferredoxin-NADP_redctase_2"/>
</dbReference>
<evidence type="ECO:0000256" key="8">
    <source>
        <dbReference type="RuleBase" id="RU003881"/>
    </source>
</evidence>
<comment type="catalytic activity">
    <reaction evidence="7">
        <text>[thioredoxin]-dithiol + NADP(+) = [thioredoxin]-disulfide + NADPH + H(+)</text>
        <dbReference type="Rhea" id="RHEA:20345"/>
        <dbReference type="Rhea" id="RHEA-COMP:10698"/>
        <dbReference type="Rhea" id="RHEA-COMP:10700"/>
        <dbReference type="ChEBI" id="CHEBI:15378"/>
        <dbReference type="ChEBI" id="CHEBI:29950"/>
        <dbReference type="ChEBI" id="CHEBI:50058"/>
        <dbReference type="ChEBI" id="CHEBI:57783"/>
        <dbReference type="ChEBI" id="CHEBI:58349"/>
        <dbReference type="EC" id="1.8.1.9"/>
    </reaction>
</comment>
<dbReference type="EMBL" id="AP024169">
    <property type="protein sequence ID" value="BCN32461.1"/>
    <property type="molecule type" value="Genomic_DNA"/>
</dbReference>
<keyword evidence="11" id="KW-1185">Reference proteome</keyword>
<dbReference type="InterPro" id="IPR008255">
    <property type="entry name" value="Pyr_nucl-diS_OxRdtase_2_AS"/>
</dbReference>
<dbReference type="InterPro" id="IPR005982">
    <property type="entry name" value="Thioredox_Rdtase"/>
</dbReference>
<evidence type="ECO:0000313" key="10">
    <source>
        <dbReference type="EMBL" id="BCN32461.1"/>
    </source>
</evidence>
<sequence>MSDILDVVIIGSGPAGLSAAVYAMRAQLKTLVIEKNPMSGGQIINTYEVDNYLGLPGINGFDMGMKMREHAEKLNTPFMTNEVIKVDMEDKIKILTCQDGTVIKTKTILIATGANNRKLGMKAETDLVGKGVSYCATCDGAFYRGKTVAVVGGGDVAVEDAIFLARGSKQVYLIHRRDSLRATKILQEELFALPNVTLVWDSAVEDIIGNETVEKIRLKNIKTSSVTELDVDGVFVAIGTNPVSDLLDGIVEMDNGKYIIANENCETSQKGIFAAGDIRAKQLRQVITAASDGANAITSIDRYLREYK</sequence>
<dbReference type="GO" id="GO:0005737">
    <property type="term" value="C:cytoplasm"/>
    <property type="evidence" value="ECO:0007669"/>
    <property type="project" value="InterPro"/>
</dbReference>
<protein>
    <recommendedName>
        <fullName evidence="7">Thioredoxin reductase</fullName>
        <ecNumber evidence="7">1.8.1.9</ecNumber>
    </recommendedName>
</protein>
<evidence type="ECO:0000256" key="2">
    <source>
        <dbReference type="ARBA" id="ARBA00022630"/>
    </source>
</evidence>
<gene>
    <name evidence="10" type="primary">trxB2_2</name>
    <name evidence="10" type="ORF">bsdtb5_37560</name>
</gene>
<dbReference type="EC" id="1.8.1.9" evidence="7"/>
<dbReference type="PRINTS" id="PR00469">
    <property type="entry name" value="PNDRDTASEII"/>
</dbReference>
<name>A0A7R7EPL6_9FIRM</name>
<dbReference type="RefSeq" id="WP_271713509.1">
    <property type="nucleotide sequence ID" value="NZ_AP024169.1"/>
</dbReference>
<evidence type="ECO:0000256" key="1">
    <source>
        <dbReference type="ARBA" id="ARBA00009333"/>
    </source>
</evidence>
<dbReference type="AlphaFoldDB" id="A0A7R7EPL6"/>
<dbReference type="InterPro" id="IPR023753">
    <property type="entry name" value="FAD/NAD-binding_dom"/>
</dbReference>
<dbReference type="GO" id="GO:0004791">
    <property type="term" value="F:thioredoxin-disulfide reductase (NADPH) activity"/>
    <property type="evidence" value="ECO:0007669"/>
    <property type="project" value="UniProtKB-UniRule"/>
</dbReference>
<accession>A0A7R7EPL6</accession>
<dbReference type="PANTHER" id="PTHR48105">
    <property type="entry name" value="THIOREDOXIN REDUCTASE 1-RELATED-RELATED"/>
    <property type="match status" value="1"/>
</dbReference>
<keyword evidence="3 7" id="KW-0274">FAD</keyword>
<dbReference type="PROSITE" id="PS00573">
    <property type="entry name" value="PYRIDINE_REDOX_2"/>
    <property type="match status" value="1"/>
</dbReference>
<comment type="cofactor">
    <cofactor evidence="8">
        <name>FAD</name>
        <dbReference type="ChEBI" id="CHEBI:57692"/>
    </cofactor>
    <text evidence="8">Binds 1 FAD per subunit.</text>
</comment>
<dbReference type="GO" id="GO:0019430">
    <property type="term" value="P:removal of superoxide radicals"/>
    <property type="evidence" value="ECO:0007669"/>
    <property type="project" value="UniProtKB-UniRule"/>
</dbReference>
<feature type="domain" description="FAD/NAD(P)-binding" evidence="9">
    <location>
        <begin position="6"/>
        <end position="293"/>
    </location>
</feature>
<comment type="subunit">
    <text evidence="7">Homodimer.</text>
</comment>
<dbReference type="Gene3D" id="3.50.50.60">
    <property type="entry name" value="FAD/NAD(P)-binding domain"/>
    <property type="match status" value="2"/>
</dbReference>
<comment type="similarity">
    <text evidence="1 7">Belongs to the class-II pyridine nucleotide-disulfide oxidoreductase family.</text>
</comment>
<keyword evidence="4 7" id="KW-0560">Oxidoreductase</keyword>
<evidence type="ECO:0000256" key="4">
    <source>
        <dbReference type="ARBA" id="ARBA00023002"/>
    </source>
</evidence>
<dbReference type="Pfam" id="PF07992">
    <property type="entry name" value="Pyr_redox_2"/>
    <property type="match status" value="1"/>
</dbReference>
<evidence type="ECO:0000256" key="6">
    <source>
        <dbReference type="ARBA" id="ARBA00023284"/>
    </source>
</evidence>
<dbReference type="Proteomes" id="UP000595897">
    <property type="component" value="Chromosome"/>
</dbReference>
<dbReference type="InterPro" id="IPR036188">
    <property type="entry name" value="FAD/NAD-bd_sf"/>
</dbReference>
<dbReference type="KEGG" id="ahb:bsdtb5_37560"/>
<dbReference type="PRINTS" id="PR00368">
    <property type="entry name" value="FADPNR"/>
</dbReference>
<evidence type="ECO:0000256" key="5">
    <source>
        <dbReference type="ARBA" id="ARBA00023157"/>
    </source>
</evidence>
<evidence type="ECO:0000256" key="3">
    <source>
        <dbReference type="ARBA" id="ARBA00022827"/>
    </source>
</evidence>
<dbReference type="SUPFAM" id="SSF51905">
    <property type="entry name" value="FAD/NAD(P)-binding domain"/>
    <property type="match status" value="1"/>
</dbReference>
<reference evidence="10 11" key="1">
    <citation type="submission" date="2020-11" db="EMBL/GenBank/DDBJ databases">
        <title>Draft genome sequencing of a Lachnospiraceae strain isolated from anoxic soil subjected to BSD treatment.</title>
        <authorList>
            <person name="Uek A."/>
            <person name="Tonouchi A."/>
        </authorList>
    </citation>
    <scope>NUCLEOTIDE SEQUENCE [LARGE SCALE GENOMIC DNA]</scope>
    <source>
        <strain evidence="10 11">TB5</strain>
    </source>
</reference>
<evidence type="ECO:0000313" key="11">
    <source>
        <dbReference type="Proteomes" id="UP000595897"/>
    </source>
</evidence>
<proteinExistence type="inferred from homology"/>
<keyword evidence="2 7" id="KW-0285">Flavoprotein</keyword>
<keyword evidence="8" id="KW-0521">NADP</keyword>
<evidence type="ECO:0000256" key="7">
    <source>
        <dbReference type="RuleBase" id="RU003880"/>
    </source>
</evidence>
<evidence type="ECO:0000259" key="9">
    <source>
        <dbReference type="Pfam" id="PF07992"/>
    </source>
</evidence>
<keyword evidence="6 7" id="KW-0676">Redox-active center</keyword>
<keyword evidence="5" id="KW-1015">Disulfide bond</keyword>
<organism evidence="10 11">
    <name type="scientific">Anaeromicropila herbilytica</name>
    <dbReference type="NCBI Taxonomy" id="2785025"/>
    <lineage>
        <taxon>Bacteria</taxon>
        <taxon>Bacillati</taxon>
        <taxon>Bacillota</taxon>
        <taxon>Clostridia</taxon>
        <taxon>Lachnospirales</taxon>
        <taxon>Lachnospiraceae</taxon>
        <taxon>Anaeromicropila</taxon>
    </lineage>
</organism>